<evidence type="ECO:0000313" key="3">
    <source>
        <dbReference type="EMBL" id="CAL4789127.1"/>
    </source>
</evidence>
<accession>A0A9P1D2J7</accession>
<dbReference type="SUPFAM" id="SSF53335">
    <property type="entry name" value="S-adenosyl-L-methionine-dependent methyltransferases"/>
    <property type="match status" value="1"/>
</dbReference>
<gene>
    <name evidence="2" type="ORF">C1SCF055_LOCUS27820</name>
</gene>
<dbReference type="PANTHER" id="PTHR43834">
    <property type="entry name" value="GTPASE DER"/>
    <property type="match status" value="1"/>
</dbReference>
<dbReference type="InterPro" id="IPR015946">
    <property type="entry name" value="KH_dom-like_a/b"/>
</dbReference>
<proteinExistence type="predicted"/>
<dbReference type="OrthoDB" id="419812at2759"/>
<dbReference type="EMBL" id="CAMXCT020003001">
    <property type="protein sequence ID" value="CAL1155190.1"/>
    <property type="molecule type" value="Genomic_DNA"/>
</dbReference>
<evidence type="ECO:0000259" key="1">
    <source>
        <dbReference type="Pfam" id="PF14714"/>
    </source>
</evidence>
<dbReference type="Gene3D" id="3.40.50.150">
    <property type="entry name" value="Vaccinia Virus protein VP39"/>
    <property type="match status" value="1"/>
</dbReference>
<dbReference type="SUPFAM" id="SSF52540">
    <property type="entry name" value="P-loop containing nucleoside triphosphate hydrolases"/>
    <property type="match status" value="1"/>
</dbReference>
<dbReference type="InterPro" id="IPR032859">
    <property type="entry name" value="KH_dom-like"/>
</dbReference>
<name>A0A9P1D2J7_9DINO</name>
<dbReference type="EMBL" id="CAMXCT030003001">
    <property type="protein sequence ID" value="CAL4789127.1"/>
    <property type="molecule type" value="Genomic_DNA"/>
</dbReference>
<organism evidence="2">
    <name type="scientific">Cladocopium goreaui</name>
    <dbReference type="NCBI Taxonomy" id="2562237"/>
    <lineage>
        <taxon>Eukaryota</taxon>
        <taxon>Sar</taxon>
        <taxon>Alveolata</taxon>
        <taxon>Dinophyceae</taxon>
        <taxon>Suessiales</taxon>
        <taxon>Symbiodiniaceae</taxon>
        <taxon>Cladocopium</taxon>
    </lineage>
</organism>
<dbReference type="InterPro" id="IPR027417">
    <property type="entry name" value="P-loop_NTPase"/>
</dbReference>
<dbReference type="Gene3D" id="3.30.300.20">
    <property type="match status" value="1"/>
</dbReference>
<protein>
    <submittedName>
        <fullName evidence="3">GTPase Der C-terminal KH-domain-like domain-containing protein</fullName>
    </submittedName>
</protein>
<dbReference type="InterPro" id="IPR029063">
    <property type="entry name" value="SAM-dependent_MTases_sf"/>
</dbReference>
<keyword evidence="4" id="KW-1185">Reference proteome</keyword>
<dbReference type="AlphaFoldDB" id="A0A9P1D2J7"/>
<reference evidence="2" key="1">
    <citation type="submission" date="2022-10" db="EMBL/GenBank/DDBJ databases">
        <authorList>
            <person name="Chen Y."/>
            <person name="Dougan E. K."/>
            <person name="Chan C."/>
            <person name="Rhodes N."/>
            <person name="Thang M."/>
        </authorList>
    </citation>
    <scope>NUCLEOTIDE SEQUENCE</scope>
</reference>
<dbReference type="PANTHER" id="PTHR43834:SF6">
    <property type="entry name" value="GTPASE DER"/>
    <property type="match status" value="1"/>
</dbReference>
<evidence type="ECO:0000313" key="4">
    <source>
        <dbReference type="Proteomes" id="UP001152797"/>
    </source>
</evidence>
<comment type="caution">
    <text evidence="2">The sequence shown here is derived from an EMBL/GenBank/DDBJ whole genome shotgun (WGS) entry which is preliminary data.</text>
</comment>
<dbReference type="GO" id="GO:0043022">
    <property type="term" value="F:ribosome binding"/>
    <property type="evidence" value="ECO:0007669"/>
    <property type="project" value="TreeGrafter"/>
</dbReference>
<dbReference type="Gene3D" id="3.40.50.300">
    <property type="entry name" value="P-loop containing nucleotide triphosphate hydrolases"/>
    <property type="match status" value="1"/>
</dbReference>
<dbReference type="Proteomes" id="UP001152797">
    <property type="component" value="Unassembled WGS sequence"/>
</dbReference>
<dbReference type="EMBL" id="CAMXCT010003001">
    <property type="protein sequence ID" value="CAI4001815.1"/>
    <property type="molecule type" value="Genomic_DNA"/>
</dbReference>
<dbReference type="Pfam" id="PF14714">
    <property type="entry name" value="KH_dom-like"/>
    <property type="match status" value="1"/>
</dbReference>
<evidence type="ECO:0000313" key="2">
    <source>
        <dbReference type="EMBL" id="CAI4001815.1"/>
    </source>
</evidence>
<sequence>MEKSGFEDLVSNLVLKSESVQWFDAWCEIYFCSMIRLDASEIMTGNRNLGNAFWCPDIQMRYIARAIEERGTAAVIVLTKWDAVPNKDATSQERFIQAIRSNLGGVGQWAEVVACSAKTGQRISKVIDAIDKTLAAHRKRIPTHVLNEVIRDALLWKLPPAKAYNSKQGRVYYATQTAIEPPQLVLFCNNPKLFGPNYKIYLENKIRQDLGWFGTPFQVEYRKRTEKRAVSQAEQWLGDRHNQQMLLSRRIAEKFPTFHVARACSFQDTTGPRGGQRRPWYHETAEAYTVQLDSSGPQDLTVLQGSPLPPLSLALPVQDVQDTLQDSSIARDPTLQSVGRSSELDTLHSLHINPGGQRRVELGGGEGLLLLLSLPAATFGRCPRAPRAHHVLDVGTDVRVELREETEATGQWSGNKVWPGALALLGHLNDHYDLQNLSVLELGCGLPFLAAALSGLGAQVCATDHPRVIHRVAEALGAQGLLKLDEKLQQNIRSQAVLSPSHGVKSCHFVLLMFSWWLLGAGCCLETPCIQVGADLATWHMGSAVSIRASERNAPKKGVRRVYDGFPVDALYDSTVQLLHSRDRAVAAVFALQPRKFPMTAALKEPQLIGKFLRRFAQQGWQVSMEPVRQEALGMSQQPRVDGECDRGGSEGLVIATISSAEIPKNNGKKKELRYQREELRRDEL</sequence>
<feature type="domain" description="GTPase Der C-terminal KH-domain-like" evidence="1">
    <location>
        <begin position="140"/>
        <end position="222"/>
    </location>
</feature>
<reference evidence="3 4" key="2">
    <citation type="submission" date="2024-05" db="EMBL/GenBank/DDBJ databases">
        <authorList>
            <person name="Chen Y."/>
            <person name="Shah S."/>
            <person name="Dougan E. K."/>
            <person name="Thang M."/>
            <person name="Chan C."/>
        </authorList>
    </citation>
    <scope>NUCLEOTIDE SEQUENCE [LARGE SCALE GENOMIC DNA]</scope>
</reference>